<comment type="caution">
    <text evidence="1">The sequence shown here is derived from an EMBL/GenBank/DDBJ whole genome shotgun (WGS) entry which is preliminary data.</text>
</comment>
<evidence type="ECO:0000313" key="2">
    <source>
        <dbReference type="Proteomes" id="UP001054837"/>
    </source>
</evidence>
<reference evidence="1 2" key="1">
    <citation type="submission" date="2021-06" db="EMBL/GenBank/DDBJ databases">
        <title>Caerostris darwini draft genome.</title>
        <authorList>
            <person name="Kono N."/>
            <person name="Arakawa K."/>
        </authorList>
    </citation>
    <scope>NUCLEOTIDE SEQUENCE [LARGE SCALE GENOMIC DNA]</scope>
</reference>
<dbReference type="EMBL" id="BPLQ01009584">
    <property type="protein sequence ID" value="GIY44985.1"/>
    <property type="molecule type" value="Genomic_DNA"/>
</dbReference>
<dbReference type="AlphaFoldDB" id="A0AAV4TFA1"/>
<sequence length="92" mass="10345">MTQSLPAPPPKPGMVTYLKGNHMQDRYRKTNILFLSLLLYREGIKEAISRQKNSRWHGLREGVGVGKTSSFSAPLDCGVRQVPCESRPNFVT</sequence>
<name>A0AAV4TFA1_9ARAC</name>
<accession>A0AAV4TFA1</accession>
<protein>
    <submittedName>
        <fullName evidence="1">Uncharacterized protein</fullName>
    </submittedName>
</protein>
<dbReference type="Proteomes" id="UP001054837">
    <property type="component" value="Unassembled WGS sequence"/>
</dbReference>
<evidence type="ECO:0000313" key="1">
    <source>
        <dbReference type="EMBL" id="GIY44985.1"/>
    </source>
</evidence>
<keyword evidence="2" id="KW-1185">Reference proteome</keyword>
<organism evidence="1 2">
    <name type="scientific">Caerostris darwini</name>
    <dbReference type="NCBI Taxonomy" id="1538125"/>
    <lineage>
        <taxon>Eukaryota</taxon>
        <taxon>Metazoa</taxon>
        <taxon>Ecdysozoa</taxon>
        <taxon>Arthropoda</taxon>
        <taxon>Chelicerata</taxon>
        <taxon>Arachnida</taxon>
        <taxon>Araneae</taxon>
        <taxon>Araneomorphae</taxon>
        <taxon>Entelegynae</taxon>
        <taxon>Araneoidea</taxon>
        <taxon>Araneidae</taxon>
        <taxon>Caerostris</taxon>
    </lineage>
</organism>
<gene>
    <name evidence="1" type="ORF">CDAR_267271</name>
</gene>
<proteinExistence type="predicted"/>